<sequence>MPLSTKELLERAKRNRPLSTTPGPTALTIRGTSLAQLKNFGERELKRVKLESATESDFRTYLATPSKDERDAMQAIWTLQIRDQLSKLTQNTAEAWTPTTGLKKAARRHIYSLLLLPNVQMYAGTLGDVILLAMRASNIPDLPDADSVHNDELAAWLGTEISQARYAVKMKIIENARSNVADMAADLLSIAHARQVPHTLGLYMRLALLRRHLGLKHSANAFWGKVDDEMEDARKGGSQSFVDLLEVIYEDDVGEFKDPSITEHRVKSFSDPTFTCPKWLRELYKVAPQVKRLPKQKSKKRKRAVRADDEEEAPDHSSHEEDNQIPEGDDQVPEGERGLETPNES</sequence>
<dbReference type="Proteomes" id="UP001215280">
    <property type="component" value="Unassembled WGS sequence"/>
</dbReference>
<feature type="region of interest" description="Disordered" evidence="1">
    <location>
        <begin position="291"/>
        <end position="345"/>
    </location>
</feature>
<evidence type="ECO:0000313" key="3">
    <source>
        <dbReference type="Proteomes" id="UP001215280"/>
    </source>
</evidence>
<reference evidence="2" key="1">
    <citation type="submission" date="2023-03" db="EMBL/GenBank/DDBJ databases">
        <title>Massive genome expansion in bonnet fungi (Mycena s.s.) driven by repeated elements and novel gene families across ecological guilds.</title>
        <authorList>
            <consortium name="Lawrence Berkeley National Laboratory"/>
            <person name="Harder C.B."/>
            <person name="Miyauchi S."/>
            <person name="Viragh M."/>
            <person name="Kuo A."/>
            <person name="Thoen E."/>
            <person name="Andreopoulos B."/>
            <person name="Lu D."/>
            <person name="Skrede I."/>
            <person name="Drula E."/>
            <person name="Henrissat B."/>
            <person name="Morin E."/>
            <person name="Kohler A."/>
            <person name="Barry K."/>
            <person name="LaButti K."/>
            <person name="Morin E."/>
            <person name="Salamov A."/>
            <person name="Lipzen A."/>
            <person name="Mereny Z."/>
            <person name="Hegedus B."/>
            <person name="Baldrian P."/>
            <person name="Stursova M."/>
            <person name="Weitz H."/>
            <person name="Taylor A."/>
            <person name="Grigoriev I.V."/>
            <person name="Nagy L.G."/>
            <person name="Martin F."/>
            <person name="Kauserud H."/>
        </authorList>
    </citation>
    <scope>NUCLEOTIDE SEQUENCE</scope>
    <source>
        <strain evidence="2">CBHHK188m</strain>
    </source>
</reference>
<keyword evidence="3" id="KW-1185">Reference proteome</keyword>
<name>A0AAD7MVI8_9AGAR</name>
<dbReference type="EMBL" id="JARJLG010000175">
    <property type="protein sequence ID" value="KAJ7732487.1"/>
    <property type="molecule type" value="Genomic_DNA"/>
</dbReference>
<comment type="caution">
    <text evidence="2">The sequence shown here is derived from an EMBL/GenBank/DDBJ whole genome shotgun (WGS) entry which is preliminary data.</text>
</comment>
<evidence type="ECO:0000256" key="1">
    <source>
        <dbReference type="SAM" id="MobiDB-lite"/>
    </source>
</evidence>
<organism evidence="2 3">
    <name type="scientific">Mycena maculata</name>
    <dbReference type="NCBI Taxonomy" id="230809"/>
    <lineage>
        <taxon>Eukaryota</taxon>
        <taxon>Fungi</taxon>
        <taxon>Dikarya</taxon>
        <taxon>Basidiomycota</taxon>
        <taxon>Agaricomycotina</taxon>
        <taxon>Agaricomycetes</taxon>
        <taxon>Agaricomycetidae</taxon>
        <taxon>Agaricales</taxon>
        <taxon>Marasmiineae</taxon>
        <taxon>Mycenaceae</taxon>
        <taxon>Mycena</taxon>
    </lineage>
</organism>
<accession>A0AAD7MVI8</accession>
<dbReference type="AlphaFoldDB" id="A0AAD7MVI8"/>
<feature type="compositionally biased region" description="Basic residues" evidence="1">
    <location>
        <begin position="292"/>
        <end position="304"/>
    </location>
</feature>
<gene>
    <name evidence="2" type="ORF">DFH07DRAFT_968424</name>
</gene>
<evidence type="ECO:0000313" key="2">
    <source>
        <dbReference type="EMBL" id="KAJ7732487.1"/>
    </source>
</evidence>
<proteinExistence type="predicted"/>
<protein>
    <submittedName>
        <fullName evidence="2">Uncharacterized protein</fullName>
    </submittedName>
</protein>
<feature type="compositionally biased region" description="Acidic residues" evidence="1">
    <location>
        <begin position="323"/>
        <end position="333"/>
    </location>
</feature>